<protein>
    <submittedName>
        <fullName evidence="3">Glycosyltransferase</fullName>
        <ecNumber evidence="3">2.4.-.-</ecNumber>
    </submittedName>
</protein>
<dbReference type="Pfam" id="PF00535">
    <property type="entry name" value="Glycos_transf_2"/>
    <property type="match status" value="1"/>
</dbReference>
<comment type="similarity">
    <text evidence="1">Belongs to the glycosyltransferase 2 family.</text>
</comment>
<dbReference type="RefSeq" id="WP_144838062.1">
    <property type="nucleotide sequence ID" value="NZ_JBHTKI010000008.1"/>
</dbReference>
<sequence>MKKEILVSIDCLTYNHGDYIAETIEGFLMQKTDFNFEILIHDDASTDHTAEVIDQYVKKFPDMIKPIYQKENQFSQGIEINQVNEQRAKGKYVALCEGDDYWTDPYKLQKQVNYMETNPQCSLCVHAAYRFSELRKKIISRVRPSRQDRIFSADEIIEGGGELFPTNSMMYRREIAGSMPAFYLDTGIGDYPLAVHLAHNGAVYYIDEVMSVYRVDVKGSWSERKISDFNAAVLQNEETAKLLDAINGHTNFQYDETITRTKRKNRFYLLLRQHKFKEAFIKEHKEFYLNSEFIRRAGMKVFNLPVLWKNTSIHLPRKAGRLPN</sequence>
<dbReference type="InterPro" id="IPR029044">
    <property type="entry name" value="Nucleotide-diphossugar_trans"/>
</dbReference>
<organism evidence="3 4">
    <name type="scientific">Metaplanococcus flavidus</name>
    <dbReference type="NCBI Taxonomy" id="569883"/>
    <lineage>
        <taxon>Bacteria</taxon>
        <taxon>Bacillati</taxon>
        <taxon>Bacillota</taxon>
        <taxon>Bacilli</taxon>
        <taxon>Bacillales</taxon>
        <taxon>Caryophanaceae</taxon>
        <taxon>Metaplanococcus</taxon>
    </lineage>
</organism>
<name>A0ABW3LBM6_9BACL</name>
<reference evidence="4" key="1">
    <citation type="journal article" date="2019" name="Int. J. Syst. Evol. Microbiol.">
        <title>The Global Catalogue of Microorganisms (GCM) 10K type strain sequencing project: providing services to taxonomists for standard genome sequencing and annotation.</title>
        <authorList>
            <consortium name="The Broad Institute Genomics Platform"/>
            <consortium name="The Broad Institute Genome Sequencing Center for Infectious Disease"/>
            <person name="Wu L."/>
            <person name="Ma J."/>
        </authorList>
    </citation>
    <scope>NUCLEOTIDE SEQUENCE [LARGE SCALE GENOMIC DNA]</scope>
    <source>
        <strain evidence="4">CCUG 56756</strain>
    </source>
</reference>
<dbReference type="GO" id="GO:0016757">
    <property type="term" value="F:glycosyltransferase activity"/>
    <property type="evidence" value="ECO:0007669"/>
    <property type="project" value="UniProtKB-KW"/>
</dbReference>
<comment type="caution">
    <text evidence="3">The sequence shown here is derived from an EMBL/GenBank/DDBJ whole genome shotgun (WGS) entry which is preliminary data.</text>
</comment>
<dbReference type="EMBL" id="JBHTKI010000008">
    <property type="protein sequence ID" value="MFD1031319.1"/>
    <property type="molecule type" value="Genomic_DNA"/>
</dbReference>
<keyword evidence="3" id="KW-0808">Transferase</keyword>
<evidence type="ECO:0000313" key="3">
    <source>
        <dbReference type="EMBL" id="MFD1031319.1"/>
    </source>
</evidence>
<evidence type="ECO:0000259" key="2">
    <source>
        <dbReference type="Pfam" id="PF00535"/>
    </source>
</evidence>
<dbReference type="PANTHER" id="PTHR22916:SF3">
    <property type="entry name" value="UDP-GLCNAC:BETAGAL BETA-1,3-N-ACETYLGLUCOSAMINYLTRANSFERASE-LIKE PROTEIN 1"/>
    <property type="match status" value="1"/>
</dbReference>
<dbReference type="InterPro" id="IPR001173">
    <property type="entry name" value="Glyco_trans_2-like"/>
</dbReference>
<keyword evidence="3" id="KW-0328">Glycosyltransferase</keyword>
<keyword evidence="4" id="KW-1185">Reference proteome</keyword>
<evidence type="ECO:0000313" key="4">
    <source>
        <dbReference type="Proteomes" id="UP001597109"/>
    </source>
</evidence>
<dbReference type="PANTHER" id="PTHR22916">
    <property type="entry name" value="GLYCOSYLTRANSFERASE"/>
    <property type="match status" value="1"/>
</dbReference>
<dbReference type="Gene3D" id="3.90.550.10">
    <property type="entry name" value="Spore Coat Polysaccharide Biosynthesis Protein SpsA, Chain A"/>
    <property type="match status" value="1"/>
</dbReference>
<dbReference type="SUPFAM" id="SSF53448">
    <property type="entry name" value="Nucleotide-diphospho-sugar transferases"/>
    <property type="match status" value="1"/>
</dbReference>
<dbReference type="EC" id="2.4.-.-" evidence="3"/>
<dbReference type="Proteomes" id="UP001597109">
    <property type="component" value="Unassembled WGS sequence"/>
</dbReference>
<feature type="domain" description="Glycosyltransferase 2-like" evidence="2">
    <location>
        <begin position="13"/>
        <end position="157"/>
    </location>
</feature>
<gene>
    <name evidence="3" type="ORF">ACFQ1X_07705</name>
</gene>
<proteinExistence type="inferred from homology"/>
<accession>A0ABW3LBM6</accession>
<evidence type="ECO:0000256" key="1">
    <source>
        <dbReference type="ARBA" id="ARBA00006739"/>
    </source>
</evidence>